<dbReference type="InterPro" id="IPR027806">
    <property type="entry name" value="HARBI1_dom"/>
</dbReference>
<feature type="signal peptide" evidence="3">
    <location>
        <begin position="1"/>
        <end position="19"/>
    </location>
</feature>
<protein>
    <recommendedName>
        <fullName evidence="8">DDE Tnp4 domain-containing protein</fullName>
    </recommendedName>
</protein>
<evidence type="ECO:0008006" key="8">
    <source>
        <dbReference type="Google" id="ProtNLM"/>
    </source>
</evidence>
<reference evidence="6 7" key="1">
    <citation type="submission" date="2020-06" db="EMBL/GenBank/DDBJ databases">
        <authorList>
            <person name="Li R."/>
            <person name="Bekaert M."/>
        </authorList>
    </citation>
    <scope>NUCLEOTIDE SEQUENCE [LARGE SCALE GENOMIC DNA]</scope>
    <source>
        <strain evidence="7">wild</strain>
    </source>
</reference>
<sequence length="1268" mass="144593">MYNTLKIFIILFFAVSIINDIIKTRNTRAFGELCSKMYHRLMGYVTVPLLNVESSETRIFPDEIKICHQNLIISSVCCAQNVPNQKKEQLKERDHKVLPCVKTSKSSSQTTATFSPPSVSLKIPSTSKSHAYCCICKKPGPKLIVISPDVRTATYVDNNILIPSGNRCCPNHICDGHLNDDALCRIKTTDESFVNRTYLLEIMNKMRKKKRRESASRRLNFDDSNLSEPDYITMTGLSKINFSEVCSTLSKYLKNTPARTITTTVAIFLCKLKSGMSNRFLSTIFCVSKSSVRRAFNSVRQAFMSEFVPTNLGFQHISREEVIQKHTRPLAQSIFGGIASNNAILVLDGTFIYVDKSNNFHFQRRSYSTHKGRPLVKPMIVCTTTGYYVSVLGPYLADYRNNDASILTHMLKTNVEEIRDWVNEEDIFVLDRGFRDAIPLLEDLGIQAEMPRFLKKGDKQFSTEDANMSRLVTKIRWIVESSNARIKTWKYLSHTLPTNQIPFIGDFVRIVCALSNKYAQPLSQCRDVESDQLEAAKMIHLSKMSNTLKEHVETENLLKKKLIWKVTSECDFENFPREDSNLLRIKIQSRHTSSKKHQLWIRYNESYIDSWYCLCRAGARVVGACSHVAAVLWYLGKELYKDKSVSYGVRNWGEHVLDASVLPELIDGSDSESDASVVEDVLCSKCTKPKERATENKDITKYLRRKFLIEAKDGDIICNKCRHIFRKERDHKVLPCVKTSKSSSQTTATFSSPSVSLKIPSTSKSHAYCCICKKPGPKLIVISPDVRTATYVDNNILIPSGNRCCPNHICDGHLNDDALCRIKTTDESFINRTYLLEIMNKMRKKIRESASRRLNFDDSNLSEPDYITMTGLSKINFSEVCSTLSKYLKNTPARTITTTVAIFLSNLGFQHISREEVIQKHTRPLAQSMFGGIASNNAILVLDGTYIYVDKSNNFHSQRRSYSTHKGRPLVKPMIVCTTTGYYVSVLGPYLADYRNNNASILTHMLKTNVEEIRDWVNEEDIFVLDRGFRDTIPLLEDLGIQVEMHRFLKKGDKQFSTEDANMSRLVTKIRWIVESSNARIKTWKYLSHTLPTNQIPFIGDFVRIVCALSNKYAQPLSQCRDVESDQLEAAKMIHLSKMSNTLKEHVETENLLKKKLIWKVASECDFENFPRIKIQSRHTSSKKHQLWIRYNESYIDSWYCLCRAGARVVGACSHVAAVLWYLGKELYKDKSVSYGVRNWGEHVLDASVLPELIDGSDSESDASVVEE</sequence>
<evidence type="ECO:0000259" key="4">
    <source>
        <dbReference type="Pfam" id="PF04434"/>
    </source>
</evidence>
<keyword evidence="3" id="KW-0732">Signal</keyword>
<evidence type="ECO:0000256" key="3">
    <source>
        <dbReference type="SAM" id="SignalP"/>
    </source>
</evidence>
<dbReference type="PANTHER" id="PTHR23080">
    <property type="entry name" value="THAP DOMAIN PROTEIN"/>
    <property type="match status" value="1"/>
</dbReference>
<evidence type="ECO:0000313" key="7">
    <source>
        <dbReference type="Proteomes" id="UP000507470"/>
    </source>
</evidence>
<dbReference type="Proteomes" id="UP000507470">
    <property type="component" value="Unassembled WGS sequence"/>
</dbReference>
<accession>A0A6J8AGC2</accession>
<dbReference type="OrthoDB" id="6111035at2759"/>
<comment type="cofactor">
    <cofactor evidence="1">
        <name>a divalent metal cation</name>
        <dbReference type="ChEBI" id="CHEBI:60240"/>
    </cofactor>
</comment>
<keyword evidence="7" id="KW-1185">Reference proteome</keyword>
<dbReference type="EMBL" id="CACVKT020001387">
    <property type="protein sequence ID" value="CAC5367777.1"/>
    <property type="molecule type" value="Genomic_DNA"/>
</dbReference>
<organism evidence="6 7">
    <name type="scientific">Mytilus coruscus</name>
    <name type="common">Sea mussel</name>
    <dbReference type="NCBI Taxonomy" id="42192"/>
    <lineage>
        <taxon>Eukaryota</taxon>
        <taxon>Metazoa</taxon>
        <taxon>Spiralia</taxon>
        <taxon>Lophotrochozoa</taxon>
        <taxon>Mollusca</taxon>
        <taxon>Bivalvia</taxon>
        <taxon>Autobranchia</taxon>
        <taxon>Pteriomorphia</taxon>
        <taxon>Mytilida</taxon>
        <taxon>Mytiloidea</taxon>
        <taxon>Mytilidae</taxon>
        <taxon>Mytilinae</taxon>
        <taxon>Mytilus</taxon>
    </lineage>
</organism>
<proteinExistence type="predicted"/>
<dbReference type="Pfam" id="PF13359">
    <property type="entry name" value="DDE_Tnp_4"/>
    <property type="match status" value="2"/>
</dbReference>
<feature type="domain" description="SWIM-type" evidence="4">
    <location>
        <begin position="1198"/>
        <end position="1223"/>
    </location>
</feature>
<name>A0A6J8AGC2_MYTCO</name>
<gene>
    <name evidence="6" type="ORF">MCOR_7552</name>
</gene>
<evidence type="ECO:0000313" key="6">
    <source>
        <dbReference type="EMBL" id="CAC5367777.1"/>
    </source>
</evidence>
<feature type="domain" description="DDE Tnp4" evidence="5">
    <location>
        <begin position="942"/>
        <end position="1111"/>
    </location>
</feature>
<dbReference type="InterPro" id="IPR007527">
    <property type="entry name" value="Znf_SWIM"/>
</dbReference>
<feature type="domain" description="SWIM-type" evidence="4">
    <location>
        <begin position="610"/>
        <end position="635"/>
    </location>
</feature>
<dbReference type="AlphaFoldDB" id="A0A6J8AGC2"/>
<feature type="domain" description="DDE Tnp4" evidence="5">
    <location>
        <begin position="347"/>
        <end position="516"/>
    </location>
</feature>
<evidence type="ECO:0000259" key="5">
    <source>
        <dbReference type="Pfam" id="PF13359"/>
    </source>
</evidence>
<keyword evidence="2" id="KW-0479">Metal-binding</keyword>
<dbReference type="Pfam" id="PF04434">
    <property type="entry name" value="SWIM"/>
    <property type="match status" value="2"/>
</dbReference>
<evidence type="ECO:0000256" key="2">
    <source>
        <dbReference type="ARBA" id="ARBA00022723"/>
    </source>
</evidence>
<feature type="chain" id="PRO_5026653585" description="DDE Tnp4 domain-containing protein" evidence="3">
    <location>
        <begin position="20"/>
        <end position="1268"/>
    </location>
</feature>
<evidence type="ECO:0000256" key="1">
    <source>
        <dbReference type="ARBA" id="ARBA00001968"/>
    </source>
</evidence>
<dbReference type="GO" id="GO:0008270">
    <property type="term" value="F:zinc ion binding"/>
    <property type="evidence" value="ECO:0007669"/>
    <property type="project" value="InterPro"/>
</dbReference>